<dbReference type="EMBL" id="CP010994">
    <property type="protein sequence ID" value="AMN36302.1"/>
    <property type="molecule type" value="Genomic_DNA"/>
</dbReference>
<dbReference type="CDD" id="cd02503">
    <property type="entry name" value="MobA"/>
    <property type="match status" value="1"/>
</dbReference>
<comment type="domain">
    <text evidence="8">The N-terminal domain determines nucleotide recognition and specific binding, while the C-terminal domain determines the specific binding to the target protein.</text>
</comment>
<dbReference type="RefSeq" id="WP_061428831.1">
    <property type="nucleotide sequence ID" value="NZ_CATNZO010000001.1"/>
</dbReference>
<comment type="caution">
    <text evidence="8">Lacks conserved residue(s) required for the propagation of feature annotation.</text>
</comment>
<dbReference type="SUPFAM" id="SSF53448">
    <property type="entry name" value="Nucleotide-diphospho-sugar transferases"/>
    <property type="match status" value="1"/>
</dbReference>
<comment type="similarity">
    <text evidence="8">Belongs to the MobA family.</text>
</comment>
<keyword evidence="1 8" id="KW-0963">Cytoplasm</keyword>
<sequence>MIKKSAAILAGGKSSRMNYRNKAFLKYEEDYFIERIIKALEDYEEIIIISNNPEEYKEFGLKVFKDIYHGQGPLSGIHSALNHIKNDYCLVVACDMPFINKDVVNYLGNIKEDYEILIPKFQERLQPLCAIYKKSCKGIMEKELINNSNKLIKTCFKFSMKVVEEFPFIEKVHKKEIKNFYNINTVHEYEDLIRKKEI</sequence>
<evidence type="ECO:0000256" key="7">
    <source>
        <dbReference type="ARBA" id="ARBA00023150"/>
    </source>
</evidence>
<dbReference type="PANTHER" id="PTHR19136">
    <property type="entry name" value="MOLYBDENUM COFACTOR GUANYLYLTRANSFERASE"/>
    <property type="match status" value="1"/>
</dbReference>
<dbReference type="GO" id="GO:0005737">
    <property type="term" value="C:cytoplasm"/>
    <property type="evidence" value="ECO:0007669"/>
    <property type="project" value="UniProtKB-SubCell"/>
</dbReference>
<comment type="function">
    <text evidence="8">Transfers a GMP moiety from GTP to Mo-molybdopterin (Mo-MPT) cofactor (Moco or molybdenum cofactor) to form Mo-molybdopterin guanine dinucleotide (Mo-MGD) cofactor.</text>
</comment>
<dbReference type="OrthoDB" id="9788394at2"/>
<dbReference type="InterPro" id="IPR013482">
    <property type="entry name" value="Molybde_CF_guanTrfase"/>
</dbReference>
<keyword evidence="6 8" id="KW-0342">GTP-binding</keyword>
<dbReference type="GO" id="GO:0061603">
    <property type="term" value="F:molybdenum cofactor guanylyltransferase activity"/>
    <property type="evidence" value="ECO:0007669"/>
    <property type="project" value="UniProtKB-EC"/>
</dbReference>
<comment type="subcellular location">
    <subcellularLocation>
        <location evidence="8">Cytoplasm</location>
    </subcellularLocation>
</comment>
<dbReference type="Pfam" id="PF12804">
    <property type="entry name" value="NTP_transf_3"/>
    <property type="match status" value="1"/>
</dbReference>
<dbReference type="GO" id="GO:0046872">
    <property type="term" value="F:metal ion binding"/>
    <property type="evidence" value="ECO:0007669"/>
    <property type="project" value="UniProtKB-KW"/>
</dbReference>
<evidence type="ECO:0000313" key="11">
    <source>
        <dbReference type="Proteomes" id="UP000070260"/>
    </source>
</evidence>
<evidence type="ECO:0000256" key="2">
    <source>
        <dbReference type="ARBA" id="ARBA00022679"/>
    </source>
</evidence>
<dbReference type="HAMAP" id="MF_00316">
    <property type="entry name" value="MobA"/>
    <property type="match status" value="1"/>
</dbReference>
<dbReference type="InterPro" id="IPR029044">
    <property type="entry name" value="Nucleotide-diphossugar_trans"/>
</dbReference>
<accession>A0A127EK27</accession>
<feature type="domain" description="MobA-like NTP transferase" evidence="9">
    <location>
        <begin position="6"/>
        <end position="141"/>
    </location>
</feature>
<feature type="binding site" evidence="8">
    <location>
        <position position="22"/>
    </location>
    <ligand>
        <name>GTP</name>
        <dbReference type="ChEBI" id="CHEBI:37565"/>
    </ligand>
</feature>
<evidence type="ECO:0000256" key="8">
    <source>
        <dbReference type="HAMAP-Rule" id="MF_00316"/>
    </source>
</evidence>
<keyword evidence="3 8" id="KW-0479">Metal-binding</keyword>
<feature type="binding site" evidence="8">
    <location>
        <position position="95"/>
    </location>
    <ligand>
        <name>GTP</name>
        <dbReference type="ChEBI" id="CHEBI:37565"/>
    </ligand>
</feature>
<evidence type="ECO:0000256" key="5">
    <source>
        <dbReference type="ARBA" id="ARBA00022842"/>
    </source>
</evidence>
<keyword evidence="4 8" id="KW-0547">Nucleotide-binding</keyword>
<evidence type="ECO:0000259" key="9">
    <source>
        <dbReference type="Pfam" id="PF12804"/>
    </source>
</evidence>
<name>A0A127EK27_CLOPF</name>
<dbReference type="PANTHER" id="PTHR19136:SF81">
    <property type="entry name" value="MOLYBDENUM COFACTOR GUANYLYLTRANSFERASE"/>
    <property type="match status" value="1"/>
</dbReference>
<dbReference type="GO" id="GO:0006777">
    <property type="term" value="P:Mo-molybdopterin cofactor biosynthetic process"/>
    <property type="evidence" value="ECO:0007669"/>
    <property type="project" value="UniProtKB-KW"/>
</dbReference>
<evidence type="ECO:0000256" key="1">
    <source>
        <dbReference type="ARBA" id="ARBA00022490"/>
    </source>
</evidence>
<dbReference type="EC" id="2.7.7.77" evidence="8"/>
<dbReference type="GO" id="GO:0005525">
    <property type="term" value="F:GTP binding"/>
    <property type="evidence" value="ECO:0007669"/>
    <property type="project" value="UniProtKB-UniRule"/>
</dbReference>
<dbReference type="InterPro" id="IPR025877">
    <property type="entry name" value="MobA-like_NTP_Trfase"/>
</dbReference>
<evidence type="ECO:0000313" key="10">
    <source>
        <dbReference type="EMBL" id="AMN36302.1"/>
    </source>
</evidence>
<evidence type="ECO:0000256" key="6">
    <source>
        <dbReference type="ARBA" id="ARBA00023134"/>
    </source>
</evidence>
<gene>
    <name evidence="8" type="primary">mobA</name>
    <name evidence="10" type="ORF">JFP838_11180</name>
</gene>
<dbReference type="Proteomes" id="UP000070260">
    <property type="component" value="Chromosome"/>
</dbReference>
<feature type="binding site" evidence="8">
    <location>
        <position position="66"/>
    </location>
    <ligand>
        <name>GTP</name>
        <dbReference type="ChEBI" id="CHEBI:37565"/>
    </ligand>
</feature>
<dbReference type="AlphaFoldDB" id="A0A127EK27"/>
<feature type="binding site" evidence="8">
    <location>
        <position position="95"/>
    </location>
    <ligand>
        <name>Mg(2+)</name>
        <dbReference type="ChEBI" id="CHEBI:18420"/>
    </ligand>
</feature>
<keyword evidence="5 8" id="KW-0460">Magnesium</keyword>
<proteinExistence type="inferred from homology"/>
<reference evidence="10 11" key="1">
    <citation type="journal article" date="2016" name="PLoS ONE">
        <title>Plasmid Characterization and Chromosome Analysis of Two netF+ Clostridium perfringens Isolates Associated with Foal and Canine Necrotizing Enteritis.</title>
        <authorList>
            <person name="Mehdizadeh Gohari I."/>
            <person name="Kropinski A.M."/>
            <person name="Weese S.J."/>
            <person name="Parreira V.R."/>
            <person name="Whitehead A.E."/>
            <person name="Boerlin P."/>
            <person name="Prescott J.F."/>
        </authorList>
    </citation>
    <scope>NUCLEOTIDE SEQUENCE [LARGE SCALE GENOMIC DNA]</scope>
    <source>
        <strain evidence="10 11">JP838</strain>
    </source>
</reference>
<organism evidence="10 11">
    <name type="scientific">Clostridium perfringens</name>
    <dbReference type="NCBI Taxonomy" id="1502"/>
    <lineage>
        <taxon>Bacteria</taxon>
        <taxon>Bacillati</taxon>
        <taxon>Bacillota</taxon>
        <taxon>Clostridia</taxon>
        <taxon>Eubacteriales</taxon>
        <taxon>Clostridiaceae</taxon>
        <taxon>Clostridium</taxon>
    </lineage>
</organism>
<comment type="cofactor">
    <cofactor evidence="8">
        <name>Mg(2+)</name>
        <dbReference type="ChEBI" id="CHEBI:18420"/>
    </cofactor>
</comment>
<comment type="catalytic activity">
    <reaction evidence="8">
        <text>Mo-molybdopterin + GTP + H(+) = Mo-molybdopterin guanine dinucleotide + diphosphate</text>
        <dbReference type="Rhea" id="RHEA:34243"/>
        <dbReference type="ChEBI" id="CHEBI:15378"/>
        <dbReference type="ChEBI" id="CHEBI:33019"/>
        <dbReference type="ChEBI" id="CHEBI:37565"/>
        <dbReference type="ChEBI" id="CHEBI:71302"/>
        <dbReference type="ChEBI" id="CHEBI:71310"/>
        <dbReference type="EC" id="2.7.7.77"/>
    </reaction>
</comment>
<protein>
    <recommendedName>
        <fullName evidence="8">Probable molybdenum cofactor guanylyltransferase</fullName>
        <shortName evidence="8">MoCo guanylyltransferase</shortName>
        <ecNumber evidence="8">2.7.7.77</ecNumber>
    </recommendedName>
    <alternativeName>
        <fullName evidence="8">GTP:molybdopterin guanylyltransferase</fullName>
    </alternativeName>
    <alternativeName>
        <fullName evidence="8">Mo-MPT guanylyltransferase</fullName>
    </alternativeName>
    <alternativeName>
        <fullName evidence="8">Molybdopterin guanylyltransferase</fullName>
    </alternativeName>
    <alternativeName>
        <fullName evidence="8">Molybdopterin-guanine dinucleotide synthase</fullName>
        <shortName evidence="8">MGD synthase</shortName>
    </alternativeName>
</protein>
<keyword evidence="7 8" id="KW-0501">Molybdenum cofactor biosynthesis</keyword>
<dbReference type="PATRIC" id="fig|1502.177.peg.2293"/>
<keyword evidence="2 8" id="KW-0808">Transferase</keyword>
<dbReference type="Gene3D" id="3.90.550.10">
    <property type="entry name" value="Spore Coat Polysaccharide Biosynthesis Protein SpsA, Chain A"/>
    <property type="match status" value="1"/>
</dbReference>
<evidence type="ECO:0000256" key="4">
    <source>
        <dbReference type="ARBA" id="ARBA00022741"/>
    </source>
</evidence>
<feature type="binding site" evidence="8">
    <location>
        <begin position="9"/>
        <end position="11"/>
    </location>
    <ligand>
        <name>GTP</name>
        <dbReference type="ChEBI" id="CHEBI:37565"/>
    </ligand>
</feature>
<evidence type="ECO:0000256" key="3">
    <source>
        <dbReference type="ARBA" id="ARBA00022723"/>
    </source>
</evidence>